<evidence type="ECO:0000313" key="2">
    <source>
        <dbReference type="Proteomes" id="UP000002318"/>
    </source>
</evidence>
<proteinExistence type="predicted"/>
<dbReference type="InterPro" id="IPR037257">
    <property type="entry name" value="T2SS_E_N_sf"/>
</dbReference>
<dbReference type="AlphaFoldDB" id="E1R1P8"/>
<accession>E1R1P8</accession>
<dbReference type="OrthoDB" id="371100at2"/>
<sequence>MTERIGDYFVRLELLSFEQAEQVLAVQQEQPNRRFGEIAVELGFIGEEDIESYKRYCAEKDGS</sequence>
<reference evidence="1 2" key="1">
    <citation type="journal article" date="2010" name="Stand. Genomic Sci.">
        <title>Complete genome sequence of Spirochaeta smaragdinae type strain (SEBR 4228).</title>
        <authorList>
            <person name="Mavromatis K."/>
            <person name="Yasawong M."/>
            <person name="Chertkov O."/>
            <person name="Lapidus A."/>
            <person name="Lucas S."/>
            <person name="Nolan M."/>
            <person name="Del Rio T.G."/>
            <person name="Tice H."/>
            <person name="Cheng J.F."/>
            <person name="Pitluck S."/>
            <person name="Liolios K."/>
            <person name="Ivanova N."/>
            <person name="Tapia R."/>
            <person name="Han C."/>
            <person name="Bruce D."/>
            <person name="Goodwin L."/>
            <person name="Pati A."/>
            <person name="Chen A."/>
            <person name="Palaniappan K."/>
            <person name="Land M."/>
            <person name="Hauser L."/>
            <person name="Chang Y.J."/>
            <person name="Jeffries C.D."/>
            <person name="Detter J.C."/>
            <person name="Rohde M."/>
            <person name="Brambilla E."/>
            <person name="Spring S."/>
            <person name="Goker M."/>
            <person name="Sikorski J."/>
            <person name="Woyke T."/>
            <person name="Bristow J."/>
            <person name="Eisen J.A."/>
            <person name="Markowitz V."/>
            <person name="Hugenholtz P."/>
            <person name="Klenk H.P."/>
            <person name="Kyrpides N.C."/>
        </authorList>
    </citation>
    <scope>NUCLEOTIDE SEQUENCE [LARGE SCALE GENOMIC DNA]</scope>
    <source>
        <strain evidence="2">DSM 11293 / JCM 15392 / SEBR 4228</strain>
    </source>
</reference>
<name>E1R1P8_SEDSS</name>
<dbReference type="RefSeq" id="WP_013254887.1">
    <property type="nucleotide sequence ID" value="NC_014364.1"/>
</dbReference>
<gene>
    <name evidence="1" type="ordered locus">Spirs_2309</name>
</gene>
<dbReference type="KEGG" id="ssm:Spirs_2309"/>
<organism evidence="1 2">
    <name type="scientific">Sediminispirochaeta smaragdinae (strain DSM 11293 / JCM 15392 / SEBR 4228)</name>
    <name type="common">Spirochaeta smaragdinae</name>
    <dbReference type="NCBI Taxonomy" id="573413"/>
    <lineage>
        <taxon>Bacteria</taxon>
        <taxon>Pseudomonadati</taxon>
        <taxon>Spirochaetota</taxon>
        <taxon>Spirochaetia</taxon>
        <taxon>Spirochaetales</taxon>
        <taxon>Spirochaetaceae</taxon>
        <taxon>Sediminispirochaeta</taxon>
    </lineage>
</organism>
<dbReference type="Proteomes" id="UP000002318">
    <property type="component" value="Chromosome"/>
</dbReference>
<dbReference type="EMBL" id="CP002116">
    <property type="protein sequence ID" value="ADK81424.1"/>
    <property type="molecule type" value="Genomic_DNA"/>
</dbReference>
<dbReference type="STRING" id="573413.Spirs_2309"/>
<keyword evidence="2" id="KW-1185">Reference proteome</keyword>
<evidence type="ECO:0000313" key="1">
    <source>
        <dbReference type="EMBL" id="ADK81424.1"/>
    </source>
</evidence>
<dbReference type="HOGENOM" id="CLU_2883654_0_0_12"/>
<protein>
    <submittedName>
        <fullName evidence="1">Uncharacterized protein</fullName>
    </submittedName>
</protein>
<dbReference type="SUPFAM" id="SSF160246">
    <property type="entry name" value="EspE N-terminal domain-like"/>
    <property type="match status" value="1"/>
</dbReference>